<dbReference type="EMBL" id="CP076544">
    <property type="protein sequence ID" value="QWS32306.1"/>
    <property type="molecule type" value="Genomic_DNA"/>
</dbReference>
<protein>
    <submittedName>
        <fullName evidence="1">Uncharacterized protein</fullName>
    </submittedName>
</protein>
<reference evidence="1" key="1">
    <citation type="submission" date="2021-06" db="EMBL/GenBank/DDBJ databases">
        <authorList>
            <person name="Ellington A.J."/>
            <person name="Bryan N.C."/>
            <person name="Christner B.C."/>
            <person name="Reisch C.R."/>
        </authorList>
    </citation>
    <scope>NUCLEOTIDE SEQUENCE</scope>
    <source>
        <strain evidence="1">L6-1</strain>
    </source>
</reference>
<dbReference type="Proteomes" id="UP000681794">
    <property type="component" value="Chromosome"/>
</dbReference>
<evidence type="ECO:0000313" key="1">
    <source>
        <dbReference type="EMBL" id="QWS32306.1"/>
    </source>
</evidence>
<evidence type="ECO:0000313" key="2">
    <source>
        <dbReference type="Proteomes" id="UP000681794"/>
    </source>
</evidence>
<gene>
    <name evidence="1" type="ORF">KM842_08220</name>
</gene>
<accession>A0ACD1E0B3</accession>
<keyword evidence="2" id="KW-1185">Reference proteome</keyword>
<name>A0ACD1E0B3_9MICO</name>
<sequence>MTLPLRLVTPDDGPALADLLVRNRAFLAPWSPVRADGYETVDGQRRDIASVVDRHERGDAVRSARR</sequence>
<organism evidence="1 2">
    <name type="scientific">Curtobacterium aetherium</name>
    <dbReference type="NCBI Taxonomy" id="2841594"/>
    <lineage>
        <taxon>Bacteria</taxon>
        <taxon>Bacillati</taxon>
        <taxon>Actinomycetota</taxon>
        <taxon>Actinomycetes</taxon>
        <taxon>Micrococcales</taxon>
        <taxon>Microbacteriaceae</taxon>
        <taxon>Curtobacterium</taxon>
    </lineage>
</organism>
<proteinExistence type="predicted"/>